<dbReference type="Gene3D" id="3.40.50.300">
    <property type="entry name" value="P-loop containing nucleotide triphosphate hydrolases"/>
    <property type="match status" value="1"/>
</dbReference>
<dbReference type="PANTHER" id="PTHR43384">
    <property type="entry name" value="SEPTUM SITE-DETERMINING PROTEIN MIND HOMOLOG, CHLOROPLASTIC-RELATED"/>
    <property type="match status" value="1"/>
</dbReference>
<dbReference type="OrthoDB" id="7346657at2"/>
<dbReference type="STRING" id="1156395.DBT_2062"/>
<dbReference type="PATRIC" id="fig|1156395.6.peg.2086"/>
<dbReference type="RefSeq" id="WP_067619847.1">
    <property type="nucleotide sequence ID" value="NZ_MAGO01000011.1"/>
</dbReference>
<dbReference type="GO" id="GO:0005524">
    <property type="term" value="F:ATP binding"/>
    <property type="evidence" value="ECO:0007669"/>
    <property type="project" value="UniProtKB-KW"/>
</dbReference>
<keyword evidence="2" id="KW-0067">ATP-binding</keyword>
<dbReference type="AlphaFoldDB" id="A0A1B9F3M6"/>
<feature type="domain" description="CobQ/CobB/MinD/ParA nucleotide binding" evidence="3">
    <location>
        <begin position="3"/>
        <end position="226"/>
    </location>
</feature>
<dbReference type="GO" id="GO:0005829">
    <property type="term" value="C:cytosol"/>
    <property type="evidence" value="ECO:0007669"/>
    <property type="project" value="TreeGrafter"/>
</dbReference>
<dbReference type="Pfam" id="PF01656">
    <property type="entry name" value="CbiA"/>
    <property type="match status" value="1"/>
</dbReference>
<dbReference type="SUPFAM" id="SSF52540">
    <property type="entry name" value="P-loop containing nucleoside triphosphate hydrolases"/>
    <property type="match status" value="1"/>
</dbReference>
<sequence length="250" mass="27487">MKIAISGKGGVGKSTISSIIIETFAEMGKKVLAIDSDPSPHLARLLGFEHTERITPIAEMNELLAERSERQGAFYNLNPKVDDLPEKFMLERDNIKLMVVGAIQKGGGGCACAENAVLRNLVNSLLLNPQEVIVMDMEAGVEHLGRGTIQSVDHLLTVVQPYKGSIETARKIKKLADDLGIKTLKVIGNQVAGREDEDFIEQELGMRPFFSIPFSPEIRSAERKGLRVYSYVPDTIKNIIKNALSTLQKS</sequence>
<keyword evidence="5" id="KW-1185">Reference proteome</keyword>
<organism evidence="4 5">
    <name type="scientific">Dissulfuribacter thermophilus</name>
    <dbReference type="NCBI Taxonomy" id="1156395"/>
    <lineage>
        <taxon>Bacteria</taxon>
        <taxon>Pseudomonadati</taxon>
        <taxon>Thermodesulfobacteriota</taxon>
        <taxon>Dissulfuribacteria</taxon>
        <taxon>Dissulfuribacterales</taxon>
        <taxon>Dissulfuribacteraceae</taxon>
        <taxon>Dissulfuribacter</taxon>
    </lineage>
</organism>
<keyword evidence="1" id="KW-0547">Nucleotide-binding</keyword>
<dbReference type="GO" id="GO:0016887">
    <property type="term" value="F:ATP hydrolysis activity"/>
    <property type="evidence" value="ECO:0007669"/>
    <property type="project" value="TreeGrafter"/>
</dbReference>
<gene>
    <name evidence="4" type="ORF">DBT_2062</name>
</gene>
<dbReference type="EMBL" id="MAGO01000011">
    <property type="protein sequence ID" value="OCC14520.1"/>
    <property type="molecule type" value="Genomic_DNA"/>
</dbReference>
<evidence type="ECO:0000313" key="4">
    <source>
        <dbReference type="EMBL" id="OCC14520.1"/>
    </source>
</evidence>
<comment type="caution">
    <text evidence="4">The sequence shown here is derived from an EMBL/GenBank/DDBJ whole genome shotgun (WGS) entry which is preliminary data.</text>
</comment>
<dbReference type="GO" id="GO:0009898">
    <property type="term" value="C:cytoplasmic side of plasma membrane"/>
    <property type="evidence" value="ECO:0007669"/>
    <property type="project" value="TreeGrafter"/>
</dbReference>
<protein>
    <submittedName>
        <fullName evidence="4">CO dehydrogenase accessory protein CooC (Nickel insertion)</fullName>
    </submittedName>
</protein>
<dbReference type="InterPro" id="IPR002586">
    <property type="entry name" value="CobQ/CobB/MinD/ParA_Nub-bd_dom"/>
</dbReference>
<evidence type="ECO:0000259" key="3">
    <source>
        <dbReference type="Pfam" id="PF01656"/>
    </source>
</evidence>
<dbReference type="PANTHER" id="PTHR43384:SF6">
    <property type="entry name" value="SEPTUM SITE-DETERMINING PROTEIN MIND HOMOLOG, CHLOROPLASTIC"/>
    <property type="match status" value="1"/>
</dbReference>
<dbReference type="Proteomes" id="UP000093080">
    <property type="component" value="Unassembled WGS sequence"/>
</dbReference>
<accession>A0A1B9F3M6</accession>
<dbReference type="GO" id="GO:0051782">
    <property type="term" value="P:negative regulation of cell division"/>
    <property type="evidence" value="ECO:0007669"/>
    <property type="project" value="TreeGrafter"/>
</dbReference>
<dbReference type="InterPro" id="IPR027417">
    <property type="entry name" value="P-loop_NTPase"/>
</dbReference>
<proteinExistence type="predicted"/>
<evidence type="ECO:0000256" key="1">
    <source>
        <dbReference type="ARBA" id="ARBA00022741"/>
    </source>
</evidence>
<evidence type="ECO:0000313" key="5">
    <source>
        <dbReference type="Proteomes" id="UP000093080"/>
    </source>
</evidence>
<evidence type="ECO:0000256" key="2">
    <source>
        <dbReference type="ARBA" id="ARBA00022840"/>
    </source>
</evidence>
<dbReference type="PIRSF" id="PIRSF005647">
    <property type="entry name" value="CooC"/>
    <property type="match status" value="1"/>
</dbReference>
<name>A0A1B9F3M6_9BACT</name>
<dbReference type="InterPro" id="IPR050625">
    <property type="entry name" value="ParA/MinD_ATPase"/>
</dbReference>
<reference evidence="4 5" key="1">
    <citation type="submission" date="2016-06" db="EMBL/GenBank/DDBJ databases">
        <title>Respiratory ammonification of nitrate coupled to the oxidation of elemental sulfur in deep-sea autotrophic thermophilic bacteria.</title>
        <authorList>
            <person name="Slobodkina G.B."/>
            <person name="Mardanov A.V."/>
            <person name="Ravin N.V."/>
            <person name="Frolova A.A."/>
            <person name="Viryasiv M.B."/>
            <person name="Chernyh N.A."/>
            <person name="Bonch-Osmolovskaya E.A."/>
            <person name="Slobodkin A.I."/>
        </authorList>
    </citation>
    <scope>NUCLEOTIDE SEQUENCE [LARGE SCALE GENOMIC DNA]</scope>
    <source>
        <strain evidence="4 5">S69</strain>
    </source>
</reference>
<dbReference type="InterPro" id="IPR014433">
    <property type="entry name" value="CooC"/>
</dbReference>